<accession>A0A803NN59</accession>
<feature type="region of interest" description="Disordered" evidence="1">
    <location>
        <begin position="35"/>
        <end position="54"/>
    </location>
</feature>
<dbReference type="InterPro" id="IPR002156">
    <property type="entry name" value="RNaseH_domain"/>
</dbReference>
<feature type="region of interest" description="Disordered" evidence="1">
    <location>
        <begin position="93"/>
        <end position="113"/>
    </location>
</feature>
<feature type="domain" description="RNase H type-1" evidence="2">
    <location>
        <begin position="252"/>
        <end position="346"/>
    </location>
</feature>
<proteinExistence type="predicted"/>
<dbReference type="GO" id="GO:0004523">
    <property type="term" value="F:RNA-DNA hybrid ribonuclease activity"/>
    <property type="evidence" value="ECO:0007669"/>
    <property type="project" value="InterPro"/>
</dbReference>
<evidence type="ECO:0000256" key="1">
    <source>
        <dbReference type="SAM" id="MobiDB-lite"/>
    </source>
</evidence>
<dbReference type="Pfam" id="PF13456">
    <property type="entry name" value="RVT_3"/>
    <property type="match status" value="1"/>
</dbReference>
<dbReference type="SUPFAM" id="SSF53098">
    <property type="entry name" value="Ribonuclease H-like"/>
    <property type="match status" value="1"/>
</dbReference>
<keyword evidence="4" id="KW-1185">Reference proteome</keyword>
<evidence type="ECO:0000313" key="4">
    <source>
        <dbReference type="Proteomes" id="UP000596661"/>
    </source>
</evidence>
<protein>
    <recommendedName>
        <fullName evidence="2">RNase H type-1 domain-containing protein</fullName>
    </recommendedName>
</protein>
<name>A0A803NN59_CANSA</name>
<dbReference type="PANTHER" id="PTHR48475:SF1">
    <property type="entry name" value="RNASE H TYPE-1 DOMAIN-CONTAINING PROTEIN"/>
    <property type="match status" value="1"/>
</dbReference>
<feature type="compositionally biased region" description="Basic and acidic residues" evidence="1">
    <location>
        <begin position="94"/>
        <end position="107"/>
    </location>
</feature>
<dbReference type="EnsemblPlants" id="evm.model.01.2941">
    <property type="protein sequence ID" value="cds.evm.model.01.2941"/>
    <property type="gene ID" value="evm.TU.01.2941"/>
</dbReference>
<evidence type="ECO:0000313" key="3">
    <source>
        <dbReference type="EnsemblPlants" id="cds.evm.model.01.2941"/>
    </source>
</evidence>
<organism evidence="3 4">
    <name type="scientific">Cannabis sativa</name>
    <name type="common">Hemp</name>
    <name type="synonym">Marijuana</name>
    <dbReference type="NCBI Taxonomy" id="3483"/>
    <lineage>
        <taxon>Eukaryota</taxon>
        <taxon>Viridiplantae</taxon>
        <taxon>Streptophyta</taxon>
        <taxon>Embryophyta</taxon>
        <taxon>Tracheophyta</taxon>
        <taxon>Spermatophyta</taxon>
        <taxon>Magnoliopsida</taxon>
        <taxon>eudicotyledons</taxon>
        <taxon>Gunneridae</taxon>
        <taxon>Pentapetalae</taxon>
        <taxon>rosids</taxon>
        <taxon>fabids</taxon>
        <taxon>Rosales</taxon>
        <taxon>Cannabaceae</taxon>
        <taxon>Cannabis</taxon>
    </lineage>
</organism>
<dbReference type="Proteomes" id="UP000596661">
    <property type="component" value="Chromosome 1"/>
</dbReference>
<dbReference type="Gene3D" id="3.30.420.10">
    <property type="entry name" value="Ribonuclease H-like superfamily/Ribonuclease H"/>
    <property type="match status" value="1"/>
</dbReference>
<dbReference type="CDD" id="cd09279">
    <property type="entry name" value="RNase_HI_like"/>
    <property type="match status" value="1"/>
</dbReference>
<dbReference type="PANTHER" id="PTHR48475">
    <property type="entry name" value="RIBONUCLEASE H"/>
    <property type="match status" value="1"/>
</dbReference>
<reference evidence="3" key="1">
    <citation type="submission" date="2018-11" db="EMBL/GenBank/DDBJ databases">
        <authorList>
            <person name="Grassa J C."/>
        </authorList>
    </citation>
    <scope>NUCLEOTIDE SEQUENCE [LARGE SCALE GENOMIC DNA]</scope>
</reference>
<dbReference type="EMBL" id="UZAU01000083">
    <property type="status" value="NOT_ANNOTATED_CDS"/>
    <property type="molecule type" value="Genomic_DNA"/>
</dbReference>
<dbReference type="InterPro" id="IPR036397">
    <property type="entry name" value="RNaseH_sf"/>
</dbReference>
<sequence>MLNKKSEASPKRKGGPRFVNFTELSAPRDHIYAIEEQNGVFRKPPPIQGNHDKRDPKKFCKYHKDIGHTTLECWFLQDENEELIRRGKFSQYKKNGENHPRADHNNDTNDVSGFQAPRDILTIIGGPHVSGETRKAQERYAKEAKEKPLTNVNNLSERPKKLFKKECEDITFLENDTRLVHHPHADALVVIANIGGDNCEEYNRSATKWTLRVHTPHLDQRPRSCRFIVKYNETEANANVPDLDTTAWKVYVDGASNENRSGAKVAMISLDRMRLQATLRFTFLASNNEVEYALLAGLRLAKVVGANKVEVYKDIQLVVNQVLGKYQTHGEKMAAYVSTAKALLQELLLKISCPSSPPVMQVTNSVSFARGHNIE</sequence>
<dbReference type="AlphaFoldDB" id="A0A803NN59"/>
<dbReference type="GO" id="GO:0003676">
    <property type="term" value="F:nucleic acid binding"/>
    <property type="evidence" value="ECO:0007669"/>
    <property type="project" value="InterPro"/>
</dbReference>
<dbReference type="Gramene" id="evm.model.01.2941">
    <property type="protein sequence ID" value="cds.evm.model.01.2941"/>
    <property type="gene ID" value="evm.TU.01.2941"/>
</dbReference>
<evidence type="ECO:0000259" key="2">
    <source>
        <dbReference type="Pfam" id="PF13456"/>
    </source>
</evidence>
<dbReference type="InterPro" id="IPR012337">
    <property type="entry name" value="RNaseH-like_sf"/>
</dbReference>
<reference evidence="3" key="2">
    <citation type="submission" date="2021-03" db="UniProtKB">
        <authorList>
            <consortium name="EnsemblPlants"/>
        </authorList>
    </citation>
    <scope>IDENTIFICATION</scope>
</reference>